<feature type="region of interest" description="Disordered" evidence="4">
    <location>
        <begin position="1"/>
        <end position="26"/>
    </location>
</feature>
<evidence type="ECO:0000313" key="9">
    <source>
        <dbReference type="Proteomes" id="UP000053097"/>
    </source>
</evidence>
<dbReference type="OrthoDB" id="7553606at2759"/>
<keyword evidence="3" id="KW-0391">Immunity</keyword>
<dbReference type="FunFam" id="3.40.80.10:FF:000001">
    <property type="entry name" value="Peptidoglycan recognition protein 1"/>
    <property type="match status" value="1"/>
</dbReference>
<organism evidence="8 9">
    <name type="scientific">Ooceraea biroi</name>
    <name type="common">Clonal raider ant</name>
    <name type="synonym">Cerapachys biroi</name>
    <dbReference type="NCBI Taxonomy" id="2015173"/>
    <lineage>
        <taxon>Eukaryota</taxon>
        <taxon>Metazoa</taxon>
        <taxon>Ecdysozoa</taxon>
        <taxon>Arthropoda</taxon>
        <taxon>Hexapoda</taxon>
        <taxon>Insecta</taxon>
        <taxon>Pterygota</taxon>
        <taxon>Neoptera</taxon>
        <taxon>Endopterygota</taxon>
        <taxon>Hymenoptera</taxon>
        <taxon>Apocrita</taxon>
        <taxon>Aculeata</taxon>
        <taxon>Formicoidea</taxon>
        <taxon>Formicidae</taxon>
        <taxon>Dorylinae</taxon>
        <taxon>Ooceraea</taxon>
    </lineage>
</organism>
<dbReference type="InterPro" id="IPR036505">
    <property type="entry name" value="Amidase/PGRP_sf"/>
</dbReference>
<dbReference type="GO" id="GO:0008270">
    <property type="term" value="F:zinc ion binding"/>
    <property type="evidence" value="ECO:0007669"/>
    <property type="project" value="InterPro"/>
</dbReference>
<dbReference type="CDD" id="cd06583">
    <property type="entry name" value="PGRP"/>
    <property type="match status" value="1"/>
</dbReference>
<evidence type="ECO:0000256" key="1">
    <source>
        <dbReference type="ARBA" id="ARBA00007553"/>
    </source>
</evidence>
<dbReference type="EMBL" id="KK107078">
    <property type="protein sequence ID" value="EZA60453.1"/>
    <property type="molecule type" value="Genomic_DNA"/>
</dbReference>
<sequence length="274" mass="30550">MVCPTSCKANDSVTDKSDAEQASKNQQNINTETQWRWIWIHLMICIVCIICTTLLTYVIVSWAFSEYFPRNCEAVEHLPDLSERGVSISQGNCSTEGKQTTLADTTDVSIVGKDEWGGKPPSEPLKELELPVPYVIISHTATDFCTTKSECSSHVRRTQSFHMEDYNWSDIGYNFIAGGDGRIYVGRGWGYVGAHSFGYNNRGIGISFIGTFNSVVPPRAQLDAVQKLIQLGVETGKLSSNYTLLGQRQITETLSPGDALYEIIKKWPHWSLNP</sequence>
<dbReference type="Gene3D" id="3.40.80.10">
    <property type="entry name" value="Peptidoglycan recognition protein-like"/>
    <property type="match status" value="1"/>
</dbReference>
<dbReference type="InterPro" id="IPR002502">
    <property type="entry name" value="Amidase_domain"/>
</dbReference>
<dbReference type="InterPro" id="IPR006619">
    <property type="entry name" value="PGRP_domain_met/bac"/>
</dbReference>
<dbReference type="PANTHER" id="PTHR11022">
    <property type="entry name" value="PEPTIDOGLYCAN RECOGNITION PROTEIN"/>
    <property type="match status" value="1"/>
</dbReference>
<dbReference type="STRING" id="2015173.A0A026WX85"/>
<evidence type="ECO:0000256" key="3">
    <source>
        <dbReference type="ARBA" id="ARBA00022859"/>
    </source>
</evidence>
<accession>A0A026WX85</accession>
<dbReference type="GO" id="GO:0009253">
    <property type="term" value="P:peptidoglycan catabolic process"/>
    <property type="evidence" value="ECO:0007669"/>
    <property type="project" value="InterPro"/>
</dbReference>
<evidence type="ECO:0000256" key="5">
    <source>
        <dbReference type="SAM" id="Phobius"/>
    </source>
</evidence>
<protein>
    <submittedName>
        <fullName evidence="8">Peptidoglycan recognition protein</fullName>
    </submittedName>
</protein>
<dbReference type="PANTHER" id="PTHR11022:SF41">
    <property type="entry name" value="PEPTIDOGLYCAN-RECOGNITION PROTEIN LC-RELATED"/>
    <property type="match status" value="1"/>
</dbReference>
<evidence type="ECO:0000259" key="6">
    <source>
        <dbReference type="SMART" id="SM00644"/>
    </source>
</evidence>
<dbReference type="GO" id="GO:0008745">
    <property type="term" value="F:N-acetylmuramoyl-L-alanine amidase activity"/>
    <property type="evidence" value="ECO:0007669"/>
    <property type="project" value="InterPro"/>
</dbReference>
<gene>
    <name evidence="8" type="ORF">X777_13542</name>
</gene>
<evidence type="ECO:0000313" key="8">
    <source>
        <dbReference type="EMBL" id="EZA60453.1"/>
    </source>
</evidence>
<keyword evidence="5" id="KW-1133">Transmembrane helix</keyword>
<feature type="domain" description="N-acetylmuramoyl-L-alanine amidase" evidence="6">
    <location>
        <begin position="120"/>
        <end position="257"/>
    </location>
</feature>
<dbReference type="SMART" id="SM00644">
    <property type="entry name" value="Ami_2"/>
    <property type="match status" value="1"/>
</dbReference>
<proteinExistence type="inferred from homology"/>
<dbReference type="Pfam" id="PF01510">
    <property type="entry name" value="Amidase_2"/>
    <property type="match status" value="1"/>
</dbReference>
<feature type="transmembrane region" description="Helical" evidence="5">
    <location>
        <begin position="38"/>
        <end position="60"/>
    </location>
</feature>
<keyword evidence="5" id="KW-0472">Membrane</keyword>
<dbReference type="SUPFAM" id="SSF55846">
    <property type="entry name" value="N-acetylmuramoyl-L-alanine amidase-like"/>
    <property type="match status" value="1"/>
</dbReference>
<evidence type="ECO:0000259" key="7">
    <source>
        <dbReference type="SMART" id="SM00701"/>
    </source>
</evidence>
<feature type="domain" description="Peptidoglycan recognition protein family" evidence="7">
    <location>
        <begin position="108"/>
        <end position="251"/>
    </location>
</feature>
<dbReference type="Proteomes" id="UP000053097">
    <property type="component" value="Unassembled WGS sequence"/>
</dbReference>
<dbReference type="AlphaFoldDB" id="A0A026WX85"/>
<keyword evidence="2" id="KW-0399">Innate immunity</keyword>
<reference evidence="8 9" key="1">
    <citation type="journal article" date="2014" name="Curr. Biol.">
        <title>The genome of the clonal raider ant Cerapachys biroi.</title>
        <authorList>
            <person name="Oxley P.R."/>
            <person name="Ji L."/>
            <person name="Fetter-Pruneda I."/>
            <person name="McKenzie S.K."/>
            <person name="Li C."/>
            <person name="Hu H."/>
            <person name="Zhang G."/>
            <person name="Kronauer D.J."/>
        </authorList>
    </citation>
    <scope>NUCLEOTIDE SEQUENCE [LARGE SCALE GENOMIC DNA]</scope>
</reference>
<keyword evidence="5" id="KW-0812">Transmembrane</keyword>
<name>A0A026WX85_OOCBI</name>
<comment type="similarity">
    <text evidence="1">Belongs to the N-acetylmuramoyl-L-alanine amidase 2 family.</text>
</comment>
<dbReference type="OMA" id="TSCKAND"/>
<dbReference type="GO" id="GO:0045087">
    <property type="term" value="P:innate immune response"/>
    <property type="evidence" value="ECO:0007669"/>
    <property type="project" value="UniProtKB-KW"/>
</dbReference>
<keyword evidence="9" id="KW-1185">Reference proteome</keyword>
<dbReference type="InterPro" id="IPR015510">
    <property type="entry name" value="PGRP"/>
</dbReference>
<dbReference type="SMART" id="SM00701">
    <property type="entry name" value="PGRP"/>
    <property type="match status" value="1"/>
</dbReference>
<evidence type="ECO:0000256" key="2">
    <source>
        <dbReference type="ARBA" id="ARBA00022588"/>
    </source>
</evidence>
<evidence type="ECO:0000256" key="4">
    <source>
        <dbReference type="SAM" id="MobiDB-lite"/>
    </source>
</evidence>